<comment type="subunit">
    <text evidence="10">Homodimer in the absence of DNA, monomer when binding DNA. Interacts with the DNA helicase assembly protein; a ternary complex between the helicase assembly protein, the single-stranded DNA-binding protein and ssDNA is an obligatory intermediate in the helicase loading mechanism. Part of the replicase complex that includes the DNA polymerase, the polymerase clamp, the clamp loader complex, the single-stranded DNA binding protein, the primase, the replicative helicase and the helicase assembly factor. Interacts (via C-terminus) with the viral SF1 dDA helicase. Interacts with the viral SF2 UvsW repair helicase.</text>
</comment>
<organism evidence="13">
    <name type="scientific">uncultured Caudovirales phage</name>
    <dbReference type="NCBI Taxonomy" id="2100421"/>
    <lineage>
        <taxon>Viruses</taxon>
        <taxon>Duplodnaviria</taxon>
        <taxon>Heunggongvirae</taxon>
        <taxon>Uroviricota</taxon>
        <taxon>Caudoviricetes</taxon>
        <taxon>Peduoviridae</taxon>
        <taxon>Maltschvirus</taxon>
        <taxon>Maltschvirus maltsch</taxon>
    </lineage>
</organism>
<dbReference type="GO" id="GO:0046872">
    <property type="term" value="F:metal ion binding"/>
    <property type="evidence" value="ECO:0007669"/>
    <property type="project" value="UniProtKB-UniRule"/>
</dbReference>
<keyword evidence="3" id="KW-0235">DNA replication</keyword>
<keyword evidence="4 10" id="KW-0479">Metal-binding</keyword>
<dbReference type="InterPro" id="IPR046395">
    <property type="entry name" value="SSB_T4"/>
</dbReference>
<evidence type="ECO:0000259" key="12">
    <source>
        <dbReference type="Pfam" id="PF08804"/>
    </source>
</evidence>
<evidence type="ECO:0000256" key="11">
    <source>
        <dbReference type="SAM" id="MobiDB-lite"/>
    </source>
</evidence>
<gene>
    <name evidence="13" type="ORF">UFOVP49_24</name>
</gene>
<dbReference type="GO" id="GO:0039686">
    <property type="term" value="P:bidirectional double-stranded viral DNA replication"/>
    <property type="evidence" value="ECO:0007669"/>
    <property type="project" value="UniProtKB-UniRule"/>
</dbReference>
<dbReference type="InterPro" id="IPR044947">
    <property type="entry name" value="Phage_T4_Gp32_ssDNA-bd_sf"/>
</dbReference>
<feature type="binding site" evidence="10">
    <location>
        <position position="61"/>
    </location>
    <ligand>
        <name>Zn(2+)</name>
        <dbReference type="ChEBI" id="CHEBI:29105"/>
    </ligand>
</feature>
<evidence type="ECO:0000256" key="3">
    <source>
        <dbReference type="ARBA" id="ARBA00022705"/>
    </source>
</evidence>
<dbReference type="InterPro" id="IPR012339">
    <property type="entry name" value="Phage_T4_Gp32_ssDNA-bd"/>
</dbReference>
<comment type="caution">
    <text evidence="10">Lacks conserved residue(s) required for the propagation of feature annotation.</text>
</comment>
<comment type="domain">
    <text evidence="10">The acidic C-terminus is involved in modulating the ssDNA binding properties. The N-terminus LAST motif is involved in the cooperative binding of the protein to single-stranded nucleic acids.</text>
</comment>
<accession>A0A6J5KNZ5</accession>
<feature type="binding site" evidence="10">
    <location>
        <position position="82"/>
    </location>
    <ligand>
        <name>Zn(2+)</name>
        <dbReference type="ChEBI" id="CHEBI:29105"/>
    </ligand>
</feature>
<reference evidence="13" key="1">
    <citation type="submission" date="2020-04" db="EMBL/GenBank/DDBJ databases">
        <authorList>
            <person name="Chiriac C."/>
            <person name="Salcher M."/>
            <person name="Ghai R."/>
            <person name="Kavagutti S V."/>
        </authorList>
    </citation>
    <scope>NUCLEOTIDE SEQUENCE</scope>
</reference>
<evidence type="ECO:0000256" key="4">
    <source>
        <dbReference type="ARBA" id="ARBA00022723"/>
    </source>
</evidence>
<feature type="domain" description="Bacteriophage T4 Gp32 single-stranded DNA-binding" evidence="12">
    <location>
        <begin position="33"/>
        <end position="232"/>
    </location>
</feature>
<evidence type="ECO:0000256" key="9">
    <source>
        <dbReference type="ARBA" id="ARBA00023204"/>
    </source>
</evidence>
<dbReference type="GO" id="GO:0003697">
    <property type="term" value="F:single-stranded DNA binding"/>
    <property type="evidence" value="ECO:0007669"/>
    <property type="project" value="UniProtKB-UniRule"/>
</dbReference>
<keyword evidence="8 10" id="KW-0238">DNA-binding</keyword>
<evidence type="ECO:0000256" key="6">
    <source>
        <dbReference type="ARBA" id="ARBA00022833"/>
    </source>
</evidence>
<evidence type="ECO:0000256" key="2">
    <source>
        <dbReference type="ARBA" id="ARBA00022491"/>
    </source>
</evidence>
<sequence length="282" mass="31482">MSKLTKALEGLSGGSTNKGNDNRFWQAEVDKAGNGYAVIRFLDSPQIDGEDGMPWVQIFNHGFQGPGGWLIENCLTTINGKCPVCEHNSALWNSGIESNKDVVRKQKRKLSYIANILVIKDAAHPENEGKVFLYKFGKKIFDKIKEKIEPQFEDEKAVNPFNFWEGANFKLKIRNVEGYRNYDKSEFDSVSALADGDDADIEKIWKAAHSLKAFLAASEFKTHEELKAKLDRTLGLSGSVKPRFKSAEEAGEEVSEPVQTSDSGTTTEDDDTLSYFNRLAAE</sequence>
<evidence type="ECO:0000313" key="13">
    <source>
        <dbReference type="EMBL" id="CAB4124134.1"/>
    </source>
</evidence>
<feature type="binding site" evidence="10">
    <location>
        <position position="85"/>
    </location>
    <ligand>
        <name>Zn(2+)</name>
        <dbReference type="ChEBI" id="CHEBI:29105"/>
    </ligand>
</feature>
<feature type="region of interest" description="Disordered" evidence="11">
    <location>
        <begin position="245"/>
        <end position="273"/>
    </location>
</feature>
<evidence type="ECO:0000256" key="8">
    <source>
        <dbReference type="ARBA" id="ARBA00023125"/>
    </source>
</evidence>
<protein>
    <recommendedName>
        <fullName evidence="1 10">Single-stranded DNA-binding protein</fullName>
        <shortName evidence="10">SSB protein</shortName>
    </recommendedName>
    <alternativeName>
        <fullName evidence="10">Helix-destabilizing protein</fullName>
    </alternativeName>
</protein>
<keyword evidence="2 10" id="KW-0678">Repressor</keyword>
<keyword evidence="10" id="KW-0233">DNA recombination</keyword>
<evidence type="ECO:0000256" key="7">
    <source>
        <dbReference type="ARBA" id="ARBA00023109"/>
    </source>
</evidence>
<dbReference type="EMBL" id="LR796178">
    <property type="protein sequence ID" value="CAB4124134.1"/>
    <property type="molecule type" value="Genomic_DNA"/>
</dbReference>
<dbReference type="GO" id="GO:0006281">
    <property type="term" value="P:DNA repair"/>
    <property type="evidence" value="ECO:0007669"/>
    <property type="project" value="UniProtKB-UniRule"/>
</dbReference>
<evidence type="ECO:0000256" key="1">
    <source>
        <dbReference type="ARBA" id="ARBA00018590"/>
    </source>
</evidence>
<dbReference type="SUPFAM" id="SSF50249">
    <property type="entry name" value="Nucleic acid-binding proteins"/>
    <property type="match status" value="1"/>
</dbReference>
<evidence type="ECO:0000256" key="5">
    <source>
        <dbReference type="ARBA" id="ARBA00022763"/>
    </source>
</evidence>
<dbReference type="Gene3D" id="3.90.198.10">
    <property type="entry name" value="Replication Fork Single-Stranded Dna Binding Protein"/>
    <property type="match status" value="1"/>
</dbReference>
<comment type="function">
    <text evidence="10">Single-stranded DNA-binding protein that participates in viral DNA replication, recombination, and repair. Coats the lagging-strand ssDNA as the replication fork advances. Stimulates the activities of viral DNA polymerase and the replicative helicase, probably via its interaction with the helicase assembly factor. Together with the replicative helicase and the helicase assembly factor, promotes pairing of two homologous DNA molecules containing complementary single-stranded regions and mediates homologous DNA strand exchange. Promotes also the formation of joint molecules. mRNA specific autogenous translational repressor.</text>
</comment>
<name>A0A6J5KNZ5_9CAUD</name>
<evidence type="ECO:0000256" key="10">
    <source>
        <dbReference type="HAMAP-Rule" id="MF_04152"/>
    </source>
</evidence>
<dbReference type="InterPro" id="IPR012340">
    <property type="entry name" value="NA-bd_OB-fold"/>
</dbReference>
<keyword evidence="9 10" id="KW-0234">DNA repair</keyword>
<keyword evidence="7 10" id="KW-1194">Viral DNA replication</keyword>
<keyword evidence="6 10" id="KW-0862">Zinc</keyword>
<dbReference type="HAMAP" id="MF_04152">
    <property type="entry name" value="SSB_T4"/>
    <property type="match status" value="1"/>
</dbReference>
<comment type="similarity">
    <text evidence="10">Belongs to the Tequatrovirus single-stranded DNA-binding protein family.</text>
</comment>
<keyword evidence="5" id="KW-0227">DNA damage</keyword>
<proteinExistence type="inferred from homology"/>
<feature type="binding site" evidence="10">
    <location>
        <position position="74"/>
    </location>
    <ligand>
        <name>Zn(2+)</name>
        <dbReference type="ChEBI" id="CHEBI:29105"/>
    </ligand>
</feature>
<dbReference type="GO" id="GO:0006260">
    <property type="term" value="P:DNA replication"/>
    <property type="evidence" value="ECO:0007669"/>
    <property type="project" value="UniProtKB-KW"/>
</dbReference>
<dbReference type="Pfam" id="PF08804">
    <property type="entry name" value="gp32"/>
    <property type="match status" value="1"/>
</dbReference>
<dbReference type="GO" id="GO:0006310">
    <property type="term" value="P:DNA recombination"/>
    <property type="evidence" value="ECO:0007669"/>
    <property type="project" value="UniProtKB-UniRule"/>
</dbReference>